<comment type="caution">
    <text evidence="1">The sequence shown here is derived from an EMBL/GenBank/DDBJ whole genome shotgun (WGS) entry which is preliminary data.</text>
</comment>
<dbReference type="EMBL" id="LLXI01000335">
    <property type="protein sequence ID" value="PKY44619.1"/>
    <property type="molecule type" value="Genomic_DNA"/>
</dbReference>
<evidence type="ECO:0000313" key="2">
    <source>
        <dbReference type="Proteomes" id="UP000234323"/>
    </source>
</evidence>
<accession>A0A2I1GDB8</accession>
<name>A0A2I1GDB8_9GLOM</name>
<protein>
    <submittedName>
        <fullName evidence="1">Uncharacterized protein</fullName>
    </submittedName>
</protein>
<sequence>MLRQDFMRESMMAVRTSSCQNSIYGHLKLYILEKVFFLIFINFNKFTWLKEIGYITMADRIIIFNR</sequence>
<gene>
    <name evidence="1" type="ORF">RhiirA4_150537</name>
</gene>
<organism evidence="1 2">
    <name type="scientific">Rhizophagus irregularis</name>
    <dbReference type="NCBI Taxonomy" id="588596"/>
    <lineage>
        <taxon>Eukaryota</taxon>
        <taxon>Fungi</taxon>
        <taxon>Fungi incertae sedis</taxon>
        <taxon>Mucoromycota</taxon>
        <taxon>Glomeromycotina</taxon>
        <taxon>Glomeromycetes</taxon>
        <taxon>Glomerales</taxon>
        <taxon>Glomeraceae</taxon>
        <taxon>Rhizophagus</taxon>
    </lineage>
</organism>
<proteinExistence type="predicted"/>
<reference evidence="1 2" key="1">
    <citation type="submission" date="2015-10" db="EMBL/GenBank/DDBJ databases">
        <title>Genome analyses suggest a sexual origin of heterokaryosis in a supposedly ancient asexual fungus.</title>
        <authorList>
            <person name="Ropars J."/>
            <person name="Sedzielewska K."/>
            <person name="Noel J."/>
            <person name="Charron P."/>
            <person name="Farinelli L."/>
            <person name="Marton T."/>
            <person name="Kruger M."/>
            <person name="Pelin A."/>
            <person name="Brachmann A."/>
            <person name="Corradi N."/>
        </authorList>
    </citation>
    <scope>NUCLEOTIDE SEQUENCE [LARGE SCALE GENOMIC DNA]</scope>
    <source>
        <strain evidence="1 2">A4</strain>
    </source>
</reference>
<dbReference type="Proteomes" id="UP000234323">
    <property type="component" value="Unassembled WGS sequence"/>
</dbReference>
<evidence type="ECO:0000313" key="1">
    <source>
        <dbReference type="EMBL" id="PKY44619.1"/>
    </source>
</evidence>
<dbReference type="AlphaFoldDB" id="A0A2I1GDB8"/>
<keyword evidence="2" id="KW-1185">Reference proteome</keyword>